<dbReference type="InterPro" id="IPR050239">
    <property type="entry name" value="Sigma-70_RNA_pol_init_factors"/>
</dbReference>
<dbReference type="Pfam" id="PF04542">
    <property type="entry name" value="Sigma70_r2"/>
    <property type="match status" value="1"/>
</dbReference>
<dbReference type="SUPFAM" id="SSF88946">
    <property type="entry name" value="Sigma2 domain of RNA polymerase sigma factors"/>
    <property type="match status" value="1"/>
</dbReference>
<keyword evidence="3" id="KW-1185">Reference proteome</keyword>
<dbReference type="PANTHER" id="PTHR30603:SF47">
    <property type="entry name" value="RNA POLYMERASE SIGMA FACTOR SIGD, CHLOROPLASTIC"/>
    <property type="match status" value="1"/>
</dbReference>
<proteinExistence type="predicted"/>
<evidence type="ECO:0000259" key="1">
    <source>
        <dbReference type="PROSITE" id="PS00715"/>
    </source>
</evidence>
<dbReference type="Gene3D" id="1.20.120.1810">
    <property type="match status" value="1"/>
</dbReference>
<dbReference type="PANTHER" id="PTHR30603">
    <property type="entry name" value="RNA POLYMERASE SIGMA FACTOR RPO"/>
    <property type="match status" value="1"/>
</dbReference>
<dbReference type="Pfam" id="PF03979">
    <property type="entry name" value="Sigma70_r1_1"/>
    <property type="match status" value="1"/>
</dbReference>
<dbReference type="Pfam" id="PF04539">
    <property type="entry name" value="Sigma70_r3"/>
    <property type="match status" value="1"/>
</dbReference>
<protein>
    <submittedName>
        <fullName evidence="2">RNA polymerase sigma factor, sigma-70 family</fullName>
    </submittedName>
</protein>
<dbReference type="InterPro" id="IPR000943">
    <property type="entry name" value="RNA_pol_sigma70"/>
</dbReference>
<dbReference type="InterPro" id="IPR013325">
    <property type="entry name" value="RNA_pol_sigma_r2"/>
</dbReference>
<dbReference type="InterPro" id="IPR007627">
    <property type="entry name" value="RNA_pol_sigma70_r2"/>
</dbReference>
<name>A0A1M7GZS3_9FIRM</name>
<sequence length="294" mass="33723">MQDKENFLAMLAAIVDLAKAQDNIITMDEIKELLDDSAFTAEQMGHVYEYLAANQIRIQGYIRNIKANDEDVNITSIDNATESDNEQEYLDEESKKALHELKEREERFEKEEASYIKMYLEDLEAICPKVDGEMNMLINSLRKGNRSAKERLLELHLREVVDIARSYRGKGLFVGDLIQEGNIGLMTALEEICTGANRVPTESIPDTLEYIVNRIRESMEFVIHEQQDDKILENRIVEKINFISSCVKDLAEEFGREATLDELVEFTKLEKSEIADIMELAKDALSVSNDEEEK</sequence>
<dbReference type="InterPro" id="IPR007127">
    <property type="entry name" value="RNA_pol_sigma_70_r1_1"/>
</dbReference>
<accession>A0A1M7GZS3</accession>
<organism evidence="2 3">
    <name type="scientific">Anaerosporobacter mobilis DSM 15930</name>
    <dbReference type="NCBI Taxonomy" id="1120996"/>
    <lineage>
        <taxon>Bacteria</taxon>
        <taxon>Bacillati</taxon>
        <taxon>Bacillota</taxon>
        <taxon>Clostridia</taxon>
        <taxon>Lachnospirales</taxon>
        <taxon>Lachnospiraceae</taxon>
        <taxon>Anaerosporobacter</taxon>
    </lineage>
</organism>
<dbReference type="STRING" id="1120996.SAMN02746066_01206"/>
<dbReference type="InterPro" id="IPR007624">
    <property type="entry name" value="RNA_pol_sigma70_r3"/>
</dbReference>
<dbReference type="Proteomes" id="UP000184038">
    <property type="component" value="Unassembled WGS sequence"/>
</dbReference>
<dbReference type="InterPro" id="IPR036388">
    <property type="entry name" value="WH-like_DNA-bd_sf"/>
</dbReference>
<dbReference type="GO" id="GO:0006352">
    <property type="term" value="P:DNA-templated transcription initiation"/>
    <property type="evidence" value="ECO:0007669"/>
    <property type="project" value="InterPro"/>
</dbReference>
<dbReference type="OrthoDB" id="2064505at2"/>
<gene>
    <name evidence="2" type="ORF">SAMN02746066_01206</name>
</gene>
<dbReference type="AlphaFoldDB" id="A0A1M7GZS3"/>
<dbReference type="Gene3D" id="1.10.10.10">
    <property type="entry name" value="Winged helix-like DNA-binding domain superfamily/Winged helix DNA-binding domain"/>
    <property type="match status" value="1"/>
</dbReference>
<dbReference type="GO" id="GO:0003677">
    <property type="term" value="F:DNA binding"/>
    <property type="evidence" value="ECO:0007669"/>
    <property type="project" value="InterPro"/>
</dbReference>
<dbReference type="GO" id="GO:0003700">
    <property type="term" value="F:DNA-binding transcription factor activity"/>
    <property type="evidence" value="ECO:0007669"/>
    <property type="project" value="InterPro"/>
</dbReference>
<evidence type="ECO:0000313" key="2">
    <source>
        <dbReference type="EMBL" id="SHM21618.1"/>
    </source>
</evidence>
<dbReference type="RefSeq" id="WP_073284544.1">
    <property type="nucleotide sequence ID" value="NZ_FRCP01000007.1"/>
</dbReference>
<evidence type="ECO:0000313" key="3">
    <source>
        <dbReference type="Proteomes" id="UP000184038"/>
    </source>
</evidence>
<dbReference type="PROSITE" id="PS00715">
    <property type="entry name" value="SIGMA70_1"/>
    <property type="match status" value="1"/>
</dbReference>
<dbReference type="EMBL" id="FRCP01000007">
    <property type="protein sequence ID" value="SHM21618.1"/>
    <property type="molecule type" value="Genomic_DNA"/>
</dbReference>
<feature type="domain" description="RNA polymerase sigma-70" evidence="1">
    <location>
        <begin position="176"/>
        <end position="189"/>
    </location>
</feature>
<reference evidence="2 3" key="1">
    <citation type="submission" date="2016-11" db="EMBL/GenBank/DDBJ databases">
        <authorList>
            <person name="Jaros S."/>
            <person name="Januszkiewicz K."/>
            <person name="Wedrychowicz H."/>
        </authorList>
    </citation>
    <scope>NUCLEOTIDE SEQUENCE [LARGE SCALE GENOMIC DNA]</scope>
    <source>
        <strain evidence="2 3">DSM 15930</strain>
    </source>
</reference>